<protein>
    <recommendedName>
        <fullName evidence="4">Vacuolar protein sorting-associated protein 45</fullName>
    </recommendedName>
</protein>
<gene>
    <name evidence="2" type="ORF">LELG_04889</name>
</gene>
<dbReference type="Gene3D" id="3.40.50.1910">
    <property type="match status" value="1"/>
</dbReference>
<dbReference type="InterPro" id="IPR043154">
    <property type="entry name" value="Sec-1-like_dom1"/>
</dbReference>
<dbReference type="FunCoup" id="A5E5K0">
    <property type="interactions" value="820"/>
</dbReference>
<dbReference type="STRING" id="379508.A5E5K0"/>
<dbReference type="OMA" id="VHQLNNA"/>
<dbReference type="GO" id="GO:0016192">
    <property type="term" value="P:vesicle-mediated transport"/>
    <property type="evidence" value="ECO:0007669"/>
    <property type="project" value="InterPro"/>
</dbReference>
<dbReference type="VEuPathDB" id="FungiDB:LELG_04889"/>
<sequence>MLPKIQKPEENNKTKFISFTYFVQVPINLYISLSKNIHTNTDIYIRTHIHTYIPPHVPTPFHPTPHHPQFPFLLSYFIFFFFLKMTLSLTKVKDVYFNQLFLKKIQTLSNIREQNDSLALLLQQQYQQKRPRVLLLDNYTAAIVSVCYTQTQLLSNDIILIEVIENQNELRSMKHLDCTVYIKPCRESLQLLCKELSAPHYQRYNIFFNNTVSKIQIEQLAEADEYESVESVIELFQDYMILNDSFFSIKAEQKLVNPVQLEAESIASLLLALKKTPIIKYESNSMELKRLGSELLYNINSNSNNNLFDDLNRNADAPPLLLLFDRKNDPITPLITPWTYQSMIHEFLKIEKNVVSLPEKQVIITEDDQFYKDSMYLNYGDLNDKFKNYVDKYKSETKQSSIENLKTQSLSELKKVLTQFPELKKFSLNILTHLNLIGELDEHIKRQLLWEVGELEQTIVCGLDLQQNVKQRLLEILEGKSTTTENKLKLVLLYIYKFHNPTDLSLLISKLQDANLTSPLPTQSQIELVRKFTTTFSTDTNGETNNHQQLQQQGLANLFGNKKVQFENLFNRNTSSQNDNIYLQYTPRLHDILSAVIGNDHSERHKILSTLIPDKVKQQYGGGVGPGPGSGAGGAPNSLPRDIIVYFKGGVTYEEARLVHELSASNKRLSIIIGGDQVLNSSQWLDKMCSMVSRENAQTDLNDETESHVQNRSELLRDIL</sequence>
<dbReference type="KEGG" id="lel:PVL30_005610"/>
<evidence type="ECO:0000313" key="3">
    <source>
        <dbReference type="Proteomes" id="UP000001996"/>
    </source>
</evidence>
<organism evidence="2 3">
    <name type="scientific">Lodderomyces elongisporus (strain ATCC 11503 / CBS 2605 / JCM 1781 / NBRC 1676 / NRRL YB-4239)</name>
    <name type="common">Yeast</name>
    <name type="synonym">Saccharomyces elongisporus</name>
    <dbReference type="NCBI Taxonomy" id="379508"/>
    <lineage>
        <taxon>Eukaryota</taxon>
        <taxon>Fungi</taxon>
        <taxon>Dikarya</taxon>
        <taxon>Ascomycota</taxon>
        <taxon>Saccharomycotina</taxon>
        <taxon>Pichiomycetes</taxon>
        <taxon>Debaryomycetaceae</taxon>
        <taxon>Candida/Lodderomyces clade</taxon>
        <taxon>Lodderomyces</taxon>
    </lineage>
</organism>
<dbReference type="Gene3D" id="3.40.50.2060">
    <property type="match status" value="1"/>
</dbReference>
<dbReference type="GeneID" id="5231014"/>
<dbReference type="OrthoDB" id="10266265at2759"/>
<dbReference type="InterPro" id="IPR043127">
    <property type="entry name" value="Sec-1-like_dom3a"/>
</dbReference>
<dbReference type="eggNOG" id="KOG1299">
    <property type="taxonomic scope" value="Eukaryota"/>
</dbReference>
<dbReference type="Pfam" id="PF00995">
    <property type="entry name" value="Sec1"/>
    <property type="match status" value="1"/>
</dbReference>
<dbReference type="PANTHER" id="PTHR11679">
    <property type="entry name" value="VESICLE PROTEIN SORTING-ASSOCIATED"/>
    <property type="match status" value="1"/>
</dbReference>
<proteinExistence type="inferred from homology"/>
<dbReference type="Proteomes" id="UP000001996">
    <property type="component" value="Unassembled WGS sequence"/>
</dbReference>
<dbReference type="InterPro" id="IPR027482">
    <property type="entry name" value="Sec1-like_dom2"/>
</dbReference>
<evidence type="ECO:0000313" key="2">
    <source>
        <dbReference type="EMBL" id="EDK46708.1"/>
    </source>
</evidence>
<accession>A5E5K0</accession>
<dbReference type="Gene3D" id="1.25.40.60">
    <property type="match status" value="1"/>
</dbReference>
<dbReference type="Gene3D" id="3.90.830.10">
    <property type="entry name" value="Syntaxin Binding Protein 1, Chain A, domain 2"/>
    <property type="match status" value="1"/>
</dbReference>
<dbReference type="InParanoid" id="A5E5K0"/>
<keyword evidence="3" id="KW-1185">Reference proteome</keyword>
<dbReference type="HOGENOM" id="CLU_013933_3_1_1"/>
<evidence type="ECO:0008006" key="4">
    <source>
        <dbReference type="Google" id="ProtNLM"/>
    </source>
</evidence>
<dbReference type="EMBL" id="CH981530">
    <property type="protein sequence ID" value="EDK46708.1"/>
    <property type="molecule type" value="Genomic_DNA"/>
</dbReference>
<dbReference type="InterPro" id="IPR001619">
    <property type="entry name" value="Sec1-like"/>
</dbReference>
<reference evidence="2 3" key="1">
    <citation type="journal article" date="2009" name="Nature">
        <title>Evolution of pathogenicity and sexual reproduction in eight Candida genomes.</title>
        <authorList>
            <person name="Butler G."/>
            <person name="Rasmussen M.D."/>
            <person name="Lin M.F."/>
            <person name="Santos M.A."/>
            <person name="Sakthikumar S."/>
            <person name="Munro C.A."/>
            <person name="Rheinbay E."/>
            <person name="Grabherr M."/>
            <person name="Forche A."/>
            <person name="Reedy J.L."/>
            <person name="Agrafioti I."/>
            <person name="Arnaud M.B."/>
            <person name="Bates S."/>
            <person name="Brown A.J."/>
            <person name="Brunke S."/>
            <person name="Costanzo M.C."/>
            <person name="Fitzpatrick D.A."/>
            <person name="de Groot P.W."/>
            <person name="Harris D."/>
            <person name="Hoyer L.L."/>
            <person name="Hube B."/>
            <person name="Klis F.M."/>
            <person name="Kodira C."/>
            <person name="Lennard N."/>
            <person name="Logue M.E."/>
            <person name="Martin R."/>
            <person name="Neiman A.M."/>
            <person name="Nikolaou E."/>
            <person name="Quail M.A."/>
            <person name="Quinn J."/>
            <person name="Santos M.C."/>
            <person name="Schmitzberger F.F."/>
            <person name="Sherlock G."/>
            <person name="Shah P."/>
            <person name="Silverstein K.A."/>
            <person name="Skrzypek M.S."/>
            <person name="Soll D."/>
            <person name="Staggs R."/>
            <person name="Stansfield I."/>
            <person name="Stumpf M.P."/>
            <person name="Sudbery P.E."/>
            <person name="Srikantha T."/>
            <person name="Zeng Q."/>
            <person name="Berman J."/>
            <person name="Berriman M."/>
            <person name="Heitman J."/>
            <person name="Gow N.A."/>
            <person name="Lorenz M.C."/>
            <person name="Birren B.W."/>
            <person name="Kellis M."/>
            <person name="Cuomo C.A."/>
        </authorList>
    </citation>
    <scope>NUCLEOTIDE SEQUENCE [LARGE SCALE GENOMIC DNA]</scope>
    <source>
        <strain evidence="3">ATCC 11503 / BCRC 21390 / CBS 2605 / JCM 1781 / NBRC 1676 / NRRL YB-4239</strain>
    </source>
</reference>
<dbReference type="AlphaFoldDB" id="A5E5K0"/>
<evidence type="ECO:0000256" key="1">
    <source>
        <dbReference type="ARBA" id="ARBA00009884"/>
    </source>
</evidence>
<dbReference type="InterPro" id="IPR036045">
    <property type="entry name" value="Sec1-like_sf"/>
</dbReference>
<comment type="similarity">
    <text evidence="1">Belongs to the STXBP/unc-18/SEC1 family.</text>
</comment>
<name>A5E5K0_LODEL</name>
<dbReference type="SUPFAM" id="SSF56815">
    <property type="entry name" value="Sec1/munc18-like (SM) proteins"/>
    <property type="match status" value="1"/>
</dbReference>